<evidence type="ECO:0000256" key="5">
    <source>
        <dbReference type="ARBA" id="ARBA00033748"/>
    </source>
</evidence>
<dbReference type="GO" id="GO:0016705">
    <property type="term" value="F:oxidoreductase activity, acting on paired donors, with incorporation or reduction of molecular oxygen"/>
    <property type="evidence" value="ECO:0007669"/>
    <property type="project" value="InterPro"/>
</dbReference>
<protein>
    <submittedName>
        <fullName evidence="8">LLM class flavin-dependent oxidoreductase</fullName>
    </submittedName>
</protein>
<dbReference type="PIRSF" id="PIRSF000337">
    <property type="entry name" value="NTA_MOA"/>
    <property type="match status" value="1"/>
</dbReference>
<evidence type="ECO:0000256" key="6">
    <source>
        <dbReference type="PIRSR" id="PIRSR000337-1"/>
    </source>
</evidence>
<feature type="binding site" evidence="6">
    <location>
        <position position="149"/>
    </location>
    <ligand>
        <name>FMN</name>
        <dbReference type="ChEBI" id="CHEBI:58210"/>
    </ligand>
</feature>
<organism evidence="8 9">
    <name type="scientific">Teichococcus coralli</name>
    <dbReference type="NCBI Taxonomy" id="2545983"/>
    <lineage>
        <taxon>Bacteria</taxon>
        <taxon>Pseudomonadati</taxon>
        <taxon>Pseudomonadota</taxon>
        <taxon>Alphaproteobacteria</taxon>
        <taxon>Acetobacterales</taxon>
        <taxon>Roseomonadaceae</taxon>
        <taxon>Roseomonas</taxon>
    </lineage>
</organism>
<keyword evidence="9" id="KW-1185">Reference proteome</keyword>
<dbReference type="SUPFAM" id="SSF51679">
    <property type="entry name" value="Bacterial luciferase-like"/>
    <property type="match status" value="1"/>
</dbReference>
<feature type="binding site" evidence="6">
    <location>
        <position position="52"/>
    </location>
    <ligand>
        <name>FMN</name>
        <dbReference type="ChEBI" id="CHEBI:58210"/>
    </ligand>
</feature>
<evidence type="ECO:0000256" key="2">
    <source>
        <dbReference type="ARBA" id="ARBA00022643"/>
    </source>
</evidence>
<proteinExistence type="inferred from homology"/>
<evidence type="ECO:0000256" key="1">
    <source>
        <dbReference type="ARBA" id="ARBA00022630"/>
    </source>
</evidence>
<keyword evidence="2 6" id="KW-0288">FMN</keyword>
<feature type="domain" description="Luciferase-like" evidence="7">
    <location>
        <begin position="24"/>
        <end position="381"/>
    </location>
</feature>
<feature type="binding site" evidence="6">
    <location>
        <position position="145"/>
    </location>
    <ligand>
        <name>FMN</name>
        <dbReference type="ChEBI" id="CHEBI:58210"/>
    </ligand>
</feature>
<evidence type="ECO:0000256" key="3">
    <source>
        <dbReference type="ARBA" id="ARBA00023002"/>
    </source>
</evidence>
<sequence length="445" mass="49571">MALAVLVGATGSHIASWLHPETQADASTSIEWHRETAALAERGLFDLFFIADTPAARTSNLAGFSRMPLYMNVLEPLTLLSALAGSTRHIGLGGTASTSFSEPYNIARQFASLDHISHGRAAWNVVTSANDFAARNFGLERLPPHGERYARAREFVRLVQALWDTWEDDAFVRDREAGLFFDPAKQHPVHHEGKHFRVHGALNIERTPQGQPVIIQAGASEAGRELAAETAEVVFSSESTLEGSRAFYRDLKERMAKYGRQPDDLKVLAGMPLLVADSAQEAEDLHRTLQHLIHPDVGRMYLGMDLETDLSDLPLDEPIPEERIPKDANHHKAFFDHIVHLARVEKLTLRQLYLRYERGRQTLRGTPMQVADRLEEWFSGGACDGFMLTFSLMPGGLASFVGKVVPELQRRGLMRSRYEGRTLRAHLGLRRPPNRHVAAQGAAAD</sequence>
<evidence type="ECO:0000256" key="4">
    <source>
        <dbReference type="ARBA" id="ARBA00023033"/>
    </source>
</evidence>
<feature type="binding site" evidence="6">
    <location>
        <position position="220"/>
    </location>
    <ligand>
        <name>FMN</name>
        <dbReference type="ChEBI" id="CHEBI:58210"/>
    </ligand>
</feature>
<keyword evidence="1 6" id="KW-0285">Flavoprotein</keyword>
<accession>A0A845BAF9</accession>
<dbReference type="Gene3D" id="3.20.20.30">
    <property type="entry name" value="Luciferase-like domain"/>
    <property type="match status" value="1"/>
</dbReference>
<evidence type="ECO:0000259" key="7">
    <source>
        <dbReference type="Pfam" id="PF00296"/>
    </source>
</evidence>
<dbReference type="NCBIfam" id="TIGR03860">
    <property type="entry name" value="FMN_nitrolo"/>
    <property type="match status" value="1"/>
</dbReference>
<comment type="caution">
    <text evidence="8">The sequence shown here is derived from an EMBL/GenBank/DDBJ whole genome shotgun (WGS) entry which is preliminary data.</text>
</comment>
<name>A0A845BAF9_9PROT</name>
<dbReference type="InterPro" id="IPR036661">
    <property type="entry name" value="Luciferase-like_sf"/>
</dbReference>
<dbReference type="Pfam" id="PF00296">
    <property type="entry name" value="Bac_luciferase"/>
    <property type="match status" value="1"/>
</dbReference>
<dbReference type="InterPro" id="IPR011251">
    <property type="entry name" value="Luciferase-like_dom"/>
</dbReference>
<dbReference type="PANTHER" id="PTHR30011:SF16">
    <property type="entry name" value="C2H2 FINGER DOMAIN TRANSCRIPTION FACTOR (EUROFUNG)-RELATED"/>
    <property type="match status" value="1"/>
</dbReference>
<dbReference type="AlphaFoldDB" id="A0A845BAF9"/>
<gene>
    <name evidence="8" type="ORF">E0493_06875</name>
</gene>
<dbReference type="InterPro" id="IPR051260">
    <property type="entry name" value="Diverse_substr_monoxygenases"/>
</dbReference>
<comment type="similarity">
    <text evidence="5">Belongs to the NtaA/SnaA/DszA monooxygenase family.</text>
</comment>
<dbReference type="CDD" id="cd01095">
    <property type="entry name" value="Nitrilotriacetate_monoxgenase"/>
    <property type="match status" value="1"/>
</dbReference>
<dbReference type="GO" id="GO:0004497">
    <property type="term" value="F:monooxygenase activity"/>
    <property type="evidence" value="ECO:0007669"/>
    <property type="project" value="UniProtKB-KW"/>
</dbReference>
<dbReference type="EMBL" id="SNVJ01000004">
    <property type="protein sequence ID" value="MXP63076.1"/>
    <property type="molecule type" value="Genomic_DNA"/>
</dbReference>
<evidence type="ECO:0000313" key="8">
    <source>
        <dbReference type="EMBL" id="MXP63076.1"/>
    </source>
</evidence>
<keyword evidence="3" id="KW-0560">Oxidoreductase</keyword>
<dbReference type="OrthoDB" id="6752030at2"/>
<keyword evidence="4" id="KW-0503">Monooxygenase</keyword>
<dbReference type="RefSeq" id="WP_160936187.1">
    <property type="nucleotide sequence ID" value="NZ_SNVJ01000004.1"/>
</dbReference>
<dbReference type="Proteomes" id="UP000460715">
    <property type="component" value="Unassembled WGS sequence"/>
</dbReference>
<evidence type="ECO:0000313" key="9">
    <source>
        <dbReference type="Proteomes" id="UP000460715"/>
    </source>
</evidence>
<reference evidence="8 9" key="1">
    <citation type="submission" date="2019-03" db="EMBL/GenBank/DDBJ databases">
        <title>Roseomonas sp. a novel Roseomonas species isolated from Sea whip Gorgonian.</title>
        <authorList>
            <person name="Li F."/>
            <person name="Pan X."/>
            <person name="Huang S."/>
            <person name="Li Z."/>
            <person name="Meng B."/>
        </authorList>
    </citation>
    <scope>NUCLEOTIDE SEQUENCE [LARGE SCALE GENOMIC DNA]</scope>
    <source>
        <strain evidence="8 9">M0104</strain>
    </source>
</reference>
<dbReference type="InterPro" id="IPR016215">
    <property type="entry name" value="NTA_MOA"/>
</dbReference>
<dbReference type="PANTHER" id="PTHR30011">
    <property type="entry name" value="ALKANESULFONATE MONOOXYGENASE-RELATED"/>
    <property type="match status" value="1"/>
</dbReference>
<feature type="binding site" evidence="6">
    <location>
        <position position="95"/>
    </location>
    <ligand>
        <name>FMN</name>
        <dbReference type="ChEBI" id="CHEBI:58210"/>
    </ligand>
</feature>